<feature type="modified residue" description="4-aspartylphosphate" evidence="6">
    <location>
        <position position="66"/>
    </location>
</feature>
<dbReference type="InterPro" id="IPR011006">
    <property type="entry name" value="CheY-like_superfamily"/>
</dbReference>
<keyword evidence="3" id="KW-0805">Transcription regulation</keyword>
<dbReference type="InterPro" id="IPR039420">
    <property type="entry name" value="WalR-like"/>
</dbReference>
<dbReference type="PROSITE" id="PS51755">
    <property type="entry name" value="OMPR_PHOB"/>
    <property type="match status" value="1"/>
</dbReference>
<feature type="domain" description="Response regulatory" evidence="8">
    <location>
        <begin position="17"/>
        <end position="131"/>
    </location>
</feature>
<evidence type="ECO:0000256" key="3">
    <source>
        <dbReference type="ARBA" id="ARBA00023015"/>
    </source>
</evidence>
<dbReference type="Gene3D" id="1.10.10.10">
    <property type="entry name" value="Winged helix-like DNA-binding domain superfamily/Winged helix DNA-binding domain"/>
    <property type="match status" value="1"/>
</dbReference>
<dbReference type="PANTHER" id="PTHR48111:SF1">
    <property type="entry name" value="TWO-COMPONENT RESPONSE REGULATOR ORR33"/>
    <property type="match status" value="1"/>
</dbReference>
<dbReference type="InterPro" id="IPR001789">
    <property type="entry name" value="Sig_transdc_resp-reg_receiver"/>
</dbReference>
<evidence type="ECO:0000256" key="4">
    <source>
        <dbReference type="ARBA" id="ARBA00023125"/>
    </source>
</evidence>
<evidence type="ECO:0000256" key="5">
    <source>
        <dbReference type="ARBA" id="ARBA00023163"/>
    </source>
</evidence>
<evidence type="ECO:0000259" key="8">
    <source>
        <dbReference type="PROSITE" id="PS50110"/>
    </source>
</evidence>
<reference evidence="10 11" key="1">
    <citation type="submission" date="2012-08" db="EMBL/GenBank/DDBJ databases">
        <title>Whole genome shotgun sequence of Gordonia rubripertincta NBRC 101908.</title>
        <authorList>
            <person name="Takarada H."/>
            <person name="Hosoyama A."/>
            <person name="Tsuchikane K."/>
            <person name="Katsumata H."/>
            <person name="Baba S."/>
            <person name="Ohji S."/>
            <person name="Yamazaki S."/>
            <person name="Fujita N."/>
        </authorList>
    </citation>
    <scope>NUCLEOTIDE SEQUENCE [LARGE SCALE GENOMIC DNA]</scope>
    <source>
        <strain evidence="10 11">NBRC 101908</strain>
    </source>
</reference>
<dbReference type="SUPFAM" id="SSF52172">
    <property type="entry name" value="CheY-like"/>
    <property type="match status" value="1"/>
</dbReference>
<accession>A0ABQ0HTD0</accession>
<evidence type="ECO:0000256" key="7">
    <source>
        <dbReference type="PROSITE-ProRule" id="PRU01091"/>
    </source>
</evidence>
<organism evidence="10 11">
    <name type="scientific">Gordonia rubripertincta NBRC 101908</name>
    <dbReference type="NCBI Taxonomy" id="1077975"/>
    <lineage>
        <taxon>Bacteria</taxon>
        <taxon>Bacillati</taxon>
        <taxon>Actinomycetota</taxon>
        <taxon>Actinomycetes</taxon>
        <taxon>Mycobacteriales</taxon>
        <taxon>Gordoniaceae</taxon>
        <taxon>Gordonia</taxon>
    </lineage>
</organism>
<keyword evidence="11" id="KW-1185">Reference proteome</keyword>
<evidence type="ECO:0000313" key="10">
    <source>
        <dbReference type="EMBL" id="GAB85514.1"/>
    </source>
</evidence>
<gene>
    <name evidence="10" type="ORF">GORBP_060_01060</name>
</gene>
<evidence type="ECO:0000256" key="2">
    <source>
        <dbReference type="ARBA" id="ARBA00023012"/>
    </source>
</evidence>
<keyword evidence="5" id="KW-0804">Transcription</keyword>
<dbReference type="Proteomes" id="UP000010744">
    <property type="component" value="Unassembled WGS sequence"/>
</dbReference>
<evidence type="ECO:0000313" key="11">
    <source>
        <dbReference type="Proteomes" id="UP000010744"/>
    </source>
</evidence>
<proteinExistence type="predicted"/>
<dbReference type="PANTHER" id="PTHR48111">
    <property type="entry name" value="REGULATOR OF RPOS"/>
    <property type="match status" value="1"/>
</dbReference>
<evidence type="ECO:0000256" key="6">
    <source>
        <dbReference type="PROSITE-ProRule" id="PRU00169"/>
    </source>
</evidence>
<dbReference type="InterPro" id="IPR036388">
    <property type="entry name" value="WH-like_DNA-bd_sf"/>
</dbReference>
<dbReference type="EMBL" id="BAHB01000060">
    <property type="protein sequence ID" value="GAB85514.1"/>
    <property type="molecule type" value="Genomic_DNA"/>
</dbReference>
<dbReference type="PROSITE" id="PS50110">
    <property type="entry name" value="RESPONSE_REGULATORY"/>
    <property type="match status" value="1"/>
</dbReference>
<keyword evidence="4 7" id="KW-0238">DNA-binding</keyword>
<keyword evidence="2" id="KW-0902">Two-component regulatory system</keyword>
<dbReference type="CDD" id="cd00383">
    <property type="entry name" value="trans_reg_C"/>
    <property type="match status" value="1"/>
</dbReference>
<sequence>MNHVEPGDSGQILEHMRVLVVEDDPRATETLRRTLQAEGWTVDTAADGVEGVESACARSYDVIVSDIMMPRLNGYELVRELRHRGVWTPVLMLTAKDGEYDQADAFDLGADDYLVKPFSFVVLSARLRALARRGAPERPTVLRAGSLSLDPARREVRRGETPIRLTAREFAVLEYLIRHKGAVVSKTAILQAVWDAHYRGDDNIVEVYVGYLRRHIDTPFGCRSIETVRGAGYRLDEHGGDPTV</sequence>
<keyword evidence="1 6" id="KW-0597">Phosphoprotein</keyword>
<evidence type="ECO:0000259" key="9">
    <source>
        <dbReference type="PROSITE" id="PS51755"/>
    </source>
</evidence>
<dbReference type="SMART" id="SM00448">
    <property type="entry name" value="REC"/>
    <property type="match status" value="1"/>
</dbReference>
<dbReference type="Gene3D" id="3.40.50.2300">
    <property type="match status" value="1"/>
</dbReference>
<evidence type="ECO:0000256" key="1">
    <source>
        <dbReference type="ARBA" id="ARBA00022553"/>
    </source>
</evidence>
<protein>
    <submittedName>
        <fullName evidence="10">Two-component response regulator</fullName>
    </submittedName>
</protein>
<dbReference type="SMART" id="SM00862">
    <property type="entry name" value="Trans_reg_C"/>
    <property type="match status" value="1"/>
</dbReference>
<dbReference type="Pfam" id="PF00486">
    <property type="entry name" value="Trans_reg_C"/>
    <property type="match status" value="1"/>
</dbReference>
<comment type="caution">
    <text evidence="10">The sequence shown here is derived from an EMBL/GenBank/DDBJ whole genome shotgun (WGS) entry which is preliminary data.</text>
</comment>
<dbReference type="Pfam" id="PF00072">
    <property type="entry name" value="Response_reg"/>
    <property type="match status" value="1"/>
</dbReference>
<feature type="domain" description="OmpR/PhoB-type" evidence="9">
    <location>
        <begin position="139"/>
        <end position="237"/>
    </location>
</feature>
<name>A0ABQ0HTD0_GORRU</name>
<dbReference type="InterPro" id="IPR001867">
    <property type="entry name" value="OmpR/PhoB-type_DNA-bd"/>
</dbReference>
<feature type="DNA-binding region" description="OmpR/PhoB-type" evidence="7">
    <location>
        <begin position="139"/>
        <end position="237"/>
    </location>
</feature>